<sequence>MVAIRSQQTPHQNGGAWSKESILALVGIFTMFLVPLFCLILKMLILPHIRVNMLPMSIGLFTRRFETVTPIAIHIKDNSVLYKLEKSLVDVKGVAGSSKVG</sequence>
<keyword evidence="1" id="KW-0812">Transmembrane</keyword>
<feature type="transmembrane region" description="Helical" evidence="1">
    <location>
        <begin position="22"/>
        <end position="46"/>
    </location>
</feature>
<keyword evidence="3" id="KW-1185">Reference proteome</keyword>
<organism evidence="2 3">
    <name type="scientific">Lepidopterella palustris CBS 459.81</name>
    <dbReference type="NCBI Taxonomy" id="1314670"/>
    <lineage>
        <taxon>Eukaryota</taxon>
        <taxon>Fungi</taxon>
        <taxon>Dikarya</taxon>
        <taxon>Ascomycota</taxon>
        <taxon>Pezizomycotina</taxon>
        <taxon>Dothideomycetes</taxon>
        <taxon>Pleosporomycetidae</taxon>
        <taxon>Mytilinidiales</taxon>
        <taxon>Argynnaceae</taxon>
        <taxon>Lepidopterella</taxon>
    </lineage>
</organism>
<evidence type="ECO:0000313" key="3">
    <source>
        <dbReference type="Proteomes" id="UP000250266"/>
    </source>
</evidence>
<dbReference type="EMBL" id="KV745082">
    <property type="protein sequence ID" value="OCK78070.1"/>
    <property type="molecule type" value="Genomic_DNA"/>
</dbReference>
<dbReference type="Proteomes" id="UP000250266">
    <property type="component" value="Unassembled WGS sequence"/>
</dbReference>
<evidence type="ECO:0000256" key="1">
    <source>
        <dbReference type="SAM" id="Phobius"/>
    </source>
</evidence>
<dbReference type="AlphaFoldDB" id="A0A8E2E627"/>
<gene>
    <name evidence="2" type="ORF">K432DRAFT_406767</name>
</gene>
<protein>
    <submittedName>
        <fullName evidence="2">Uncharacterized protein</fullName>
    </submittedName>
</protein>
<name>A0A8E2E627_9PEZI</name>
<reference evidence="2 3" key="1">
    <citation type="journal article" date="2016" name="Nat. Commun.">
        <title>Ectomycorrhizal ecology is imprinted in the genome of the dominant symbiotic fungus Cenococcum geophilum.</title>
        <authorList>
            <consortium name="DOE Joint Genome Institute"/>
            <person name="Peter M."/>
            <person name="Kohler A."/>
            <person name="Ohm R.A."/>
            <person name="Kuo A."/>
            <person name="Krutzmann J."/>
            <person name="Morin E."/>
            <person name="Arend M."/>
            <person name="Barry K.W."/>
            <person name="Binder M."/>
            <person name="Choi C."/>
            <person name="Clum A."/>
            <person name="Copeland A."/>
            <person name="Grisel N."/>
            <person name="Haridas S."/>
            <person name="Kipfer T."/>
            <person name="LaButti K."/>
            <person name="Lindquist E."/>
            <person name="Lipzen A."/>
            <person name="Maire R."/>
            <person name="Meier B."/>
            <person name="Mihaltcheva S."/>
            <person name="Molinier V."/>
            <person name="Murat C."/>
            <person name="Poggeler S."/>
            <person name="Quandt C.A."/>
            <person name="Sperisen C."/>
            <person name="Tritt A."/>
            <person name="Tisserant E."/>
            <person name="Crous P.W."/>
            <person name="Henrissat B."/>
            <person name="Nehls U."/>
            <person name="Egli S."/>
            <person name="Spatafora J.W."/>
            <person name="Grigoriev I.V."/>
            <person name="Martin F.M."/>
        </authorList>
    </citation>
    <scope>NUCLEOTIDE SEQUENCE [LARGE SCALE GENOMIC DNA]</scope>
    <source>
        <strain evidence="2 3">CBS 459.81</strain>
    </source>
</reference>
<evidence type="ECO:0000313" key="2">
    <source>
        <dbReference type="EMBL" id="OCK78070.1"/>
    </source>
</evidence>
<keyword evidence="1" id="KW-1133">Transmembrane helix</keyword>
<keyword evidence="1" id="KW-0472">Membrane</keyword>
<proteinExistence type="predicted"/>
<accession>A0A8E2E627</accession>